<feature type="region of interest" description="Disordered" evidence="1">
    <location>
        <begin position="40"/>
        <end position="62"/>
    </location>
</feature>
<feature type="region of interest" description="Disordered" evidence="1">
    <location>
        <begin position="331"/>
        <end position="353"/>
    </location>
</feature>
<dbReference type="Proteomes" id="UP000249046">
    <property type="component" value="Unassembled WGS sequence"/>
</dbReference>
<evidence type="ECO:0000313" key="4">
    <source>
        <dbReference type="EMBL" id="PZQ19911.1"/>
    </source>
</evidence>
<dbReference type="InterPro" id="IPR007844">
    <property type="entry name" value="AsmA"/>
</dbReference>
<accession>A0A2W5KS67</accession>
<protein>
    <recommendedName>
        <fullName evidence="3">AsmA domain-containing protein</fullName>
    </recommendedName>
</protein>
<organism evidence="4 5">
    <name type="scientific">Rhodanobacter denitrificans</name>
    <dbReference type="NCBI Taxonomy" id="666685"/>
    <lineage>
        <taxon>Bacteria</taxon>
        <taxon>Pseudomonadati</taxon>
        <taxon>Pseudomonadota</taxon>
        <taxon>Gammaproteobacteria</taxon>
        <taxon>Lysobacterales</taxon>
        <taxon>Rhodanobacteraceae</taxon>
        <taxon>Rhodanobacter</taxon>
    </lineage>
</organism>
<comment type="caution">
    <text evidence="4">The sequence shown here is derived from an EMBL/GenBank/DDBJ whole genome shotgun (WGS) entry which is preliminary data.</text>
</comment>
<dbReference type="AlphaFoldDB" id="A0A2W5KS67"/>
<feature type="domain" description="AsmA" evidence="3">
    <location>
        <begin position="135"/>
        <end position="243"/>
    </location>
</feature>
<feature type="transmembrane region" description="Helical" evidence="2">
    <location>
        <begin position="134"/>
        <end position="153"/>
    </location>
</feature>
<dbReference type="GO" id="GO:0005886">
    <property type="term" value="C:plasma membrane"/>
    <property type="evidence" value="ECO:0007669"/>
    <property type="project" value="TreeGrafter"/>
</dbReference>
<dbReference type="EMBL" id="QFPO01000001">
    <property type="protein sequence ID" value="PZQ19911.1"/>
    <property type="molecule type" value="Genomic_DNA"/>
</dbReference>
<feature type="compositionally biased region" description="Low complexity" evidence="1">
    <location>
        <begin position="110"/>
        <end position="124"/>
    </location>
</feature>
<evidence type="ECO:0000313" key="5">
    <source>
        <dbReference type="Proteomes" id="UP000249046"/>
    </source>
</evidence>
<gene>
    <name evidence="4" type="ORF">DI564_01330</name>
</gene>
<proteinExistence type="predicted"/>
<evidence type="ECO:0000256" key="2">
    <source>
        <dbReference type="SAM" id="Phobius"/>
    </source>
</evidence>
<evidence type="ECO:0000259" key="3">
    <source>
        <dbReference type="Pfam" id="PF05170"/>
    </source>
</evidence>
<name>A0A2W5KS67_9GAMM</name>
<keyword evidence="2" id="KW-0472">Membrane</keyword>
<dbReference type="PANTHER" id="PTHR30441">
    <property type="entry name" value="DUF748 DOMAIN-CONTAINING PROTEIN"/>
    <property type="match status" value="1"/>
</dbReference>
<sequence length="353" mass="38348">MPAISCQNAIARKLGLVHRSASADRRSSKEAGGNAAFSIEEAAREHGMRPEATSRMPQRRRNRRALASLAWSPQTFRRARSTIPAIASSRSTANRLRLARARRPIRLKSTEAATPSTTPTSVAAPRRRRRAWRWLAVVLAMLLVAAAAGAWLLRPAALTALLSEQARRQFGLELRLASDLRYALTPGPSLSLPAAEVRGSGETDPLFRAARVELALPWSSLWRRPPPIERLVLERPELDLDALERWLARQPTGEAAGGIPPFRLEIRDGSLRRHGTLLASGIDVDLAHAGELDAWLAAWRQGGVMRTLPPLSGRAGVRSIEIDGTRIEGLRLDVQPSANGSAGPATGDRKGGP</sequence>
<feature type="region of interest" description="Disordered" evidence="1">
    <location>
        <begin position="104"/>
        <end position="125"/>
    </location>
</feature>
<dbReference type="PANTHER" id="PTHR30441:SF4">
    <property type="entry name" value="PROTEIN ASMA"/>
    <property type="match status" value="1"/>
</dbReference>
<dbReference type="GO" id="GO:0090313">
    <property type="term" value="P:regulation of protein targeting to membrane"/>
    <property type="evidence" value="ECO:0007669"/>
    <property type="project" value="TreeGrafter"/>
</dbReference>
<dbReference type="Pfam" id="PF05170">
    <property type="entry name" value="AsmA"/>
    <property type="match status" value="1"/>
</dbReference>
<evidence type="ECO:0000256" key="1">
    <source>
        <dbReference type="SAM" id="MobiDB-lite"/>
    </source>
</evidence>
<keyword evidence="2" id="KW-0812">Transmembrane</keyword>
<dbReference type="InterPro" id="IPR052894">
    <property type="entry name" value="AsmA-related"/>
</dbReference>
<reference evidence="4 5" key="1">
    <citation type="submission" date="2017-08" db="EMBL/GenBank/DDBJ databases">
        <title>Infants hospitalized years apart are colonized by the same room-sourced microbial strains.</title>
        <authorList>
            <person name="Brooks B."/>
            <person name="Olm M.R."/>
            <person name="Firek B.A."/>
            <person name="Baker R."/>
            <person name="Thomas B.C."/>
            <person name="Morowitz M.J."/>
            <person name="Banfield J.F."/>
        </authorList>
    </citation>
    <scope>NUCLEOTIDE SEQUENCE [LARGE SCALE GENOMIC DNA]</scope>
    <source>
        <strain evidence="4">S2_005_003_R2_42</strain>
    </source>
</reference>
<keyword evidence="2" id="KW-1133">Transmembrane helix</keyword>